<evidence type="ECO:0000313" key="8">
    <source>
        <dbReference type="EMBL" id="GAA1737863.1"/>
    </source>
</evidence>
<keyword evidence="2 6" id="KW-0479">Metal-binding</keyword>
<dbReference type="InterPro" id="IPR017900">
    <property type="entry name" value="4Fe4S_Fe_S_CS"/>
</dbReference>
<dbReference type="InterPro" id="IPR012257">
    <property type="entry name" value="Glc_ox_4Fe-4S"/>
</dbReference>
<evidence type="ECO:0000259" key="7">
    <source>
        <dbReference type="PROSITE" id="PS51379"/>
    </source>
</evidence>
<evidence type="ECO:0000256" key="4">
    <source>
        <dbReference type="ARBA" id="ARBA00023004"/>
    </source>
</evidence>
<evidence type="ECO:0000256" key="2">
    <source>
        <dbReference type="ARBA" id="ARBA00022723"/>
    </source>
</evidence>
<feature type="domain" description="4Fe-4S ferredoxin-type" evidence="7">
    <location>
        <begin position="4"/>
        <end position="35"/>
    </location>
</feature>
<evidence type="ECO:0000256" key="3">
    <source>
        <dbReference type="ARBA" id="ARBA00022737"/>
    </source>
</evidence>
<dbReference type="SUPFAM" id="SSF54862">
    <property type="entry name" value="4Fe-4S ferredoxins"/>
    <property type="match status" value="1"/>
</dbReference>
<dbReference type="EC" id="1.1.99.14" evidence="6"/>
<keyword evidence="6" id="KW-0249">Electron transport</keyword>
<comment type="catalytic activity">
    <reaction evidence="6">
        <text>(R)-lactate + A = pyruvate + AH2</text>
        <dbReference type="Rhea" id="RHEA:15089"/>
        <dbReference type="ChEBI" id="CHEBI:13193"/>
        <dbReference type="ChEBI" id="CHEBI:15361"/>
        <dbReference type="ChEBI" id="CHEBI:16004"/>
        <dbReference type="ChEBI" id="CHEBI:17499"/>
    </reaction>
</comment>
<dbReference type="InterPro" id="IPR004017">
    <property type="entry name" value="Cys_rich_dom"/>
</dbReference>
<comment type="caution">
    <text evidence="8">The sequence shown here is derived from an EMBL/GenBank/DDBJ whole genome shotgun (WGS) entry which is preliminary data.</text>
</comment>
<proteinExistence type="predicted"/>
<comment type="catalytic activity">
    <reaction evidence="6">
        <text>glycolate + A = glyoxylate + AH2</text>
        <dbReference type="Rhea" id="RHEA:21264"/>
        <dbReference type="ChEBI" id="CHEBI:13193"/>
        <dbReference type="ChEBI" id="CHEBI:17499"/>
        <dbReference type="ChEBI" id="CHEBI:29805"/>
        <dbReference type="ChEBI" id="CHEBI:36655"/>
        <dbReference type="EC" id="1.1.99.14"/>
    </reaction>
</comment>
<organism evidence="8 9">
    <name type="scientific">Luedemannella helvata</name>
    <dbReference type="NCBI Taxonomy" id="349315"/>
    <lineage>
        <taxon>Bacteria</taxon>
        <taxon>Bacillati</taxon>
        <taxon>Actinomycetota</taxon>
        <taxon>Actinomycetes</taxon>
        <taxon>Micromonosporales</taxon>
        <taxon>Micromonosporaceae</taxon>
        <taxon>Luedemannella</taxon>
    </lineage>
</organism>
<dbReference type="Pfam" id="PF02754">
    <property type="entry name" value="CCG"/>
    <property type="match status" value="2"/>
</dbReference>
<dbReference type="PROSITE" id="PS51379">
    <property type="entry name" value="4FE4S_FER_2"/>
    <property type="match status" value="2"/>
</dbReference>
<comment type="cofactor">
    <cofactor evidence="6">
        <name>[4Fe-4S] cluster</name>
        <dbReference type="ChEBI" id="CHEBI:49883"/>
    </cofactor>
    <text evidence="6">Binds 2 [4Fe-4S] clusters.</text>
</comment>
<evidence type="ECO:0000256" key="5">
    <source>
        <dbReference type="ARBA" id="ARBA00023014"/>
    </source>
</evidence>
<keyword evidence="5 6" id="KW-0411">Iron-sulfur</keyword>
<dbReference type="PANTHER" id="PTHR32479:SF17">
    <property type="entry name" value="GLYCOLATE OXIDASE IRON-SULFUR SUBUNIT"/>
    <property type="match status" value="1"/>
</dbReference>
<evidence type="ECO:0000256" key="6">
    <source>
        <dbReference type="PIRNR" id="PIRNR000139"/>
    </source>
</evidence>
<evidence type="ECO:0000256" key="1">
    <source>
        <dbReference type="ARBA" id="ARBA00022485"/>
    </source>
</evidence>
<protein>
    <recommendedName>
        <fullName evidence="6">Glycolate oxidase iron-sulfur subunit</fullName>
        <ecNumber evidence="6">1.1.99.14</ecNumber>
    </recommendedName>
</protein>
<keyword evidence="6" id="KW-0813">Transport</keyword>
<reference evidence="9" key="1">
    <citation type="journal article" date="2019" name="Int. J. Syst. Evol. Microbiol.">
        <title>The Global Catalogue of Microorganisms (GCM) 10K type strain sequencing project: providing services to taxonomists for standard genome sequencing and annotation.</title>
        <authorList>
            <consortium name="The Broad Institute Genomics Platform"/>
            <consortium name="The Broad Institute Genome Sequencing Center for Infectious Disease"/>
            <person name="Wu L."/>
            <person name="Ma J."/>
        </authorList>
    </citation>
    <scope>NUCLEOTIDE SEQUENCE [LARGE SCALE GENOMIC DNA]</scope>
    <source>
        <strain evidence="9">JCM 13249</strain>
    </source>
</reference>
<dbReference type="PIRSF" id="PIRSF000139">
    <property type="entry name" value="Glc_ox_4Fe-4S"/>
    <property type="match status" value="1"/>
</dbReference>
<comment type="function">
    <text evidence="6">Component of a complex that catalyzes the oxidation of glycolate to glyoxylate.</text>
</comment>
<feature type="domain" description="4Fe-4S ferredoxin-type" evidence="7">
    <location>
        <begin position="54"/>
        <end position="86"/>
    </location>
</feature>
<keyword evidence="4 6" id="KW-0408">Iron</keyword>
<gene>
    <name evidence="8" type="ORF">GCM10009681_05670</name>
</gene>
<evidence type="ECO:0000313" key="9">
    <source>
        <dbReference type="Proteomes" id="UP001500655"/>
    </source>
</evidence>
<dbReference type="PROSITE" id="PS00198">
    <property type="entry name" value="4FE4S_FER_1"/>
    <property type="match status" value="1"/>
</dbReference>
<keyword evidence="9" id="KW-1185">Reference proteome</keyword>
<dbReference type="PANTHER" id="PTHR32479">
    <property type="entry name" value="GLYCOLATE OXIDASE IRON-SULFUR SUBUNIT"/>
    <property type="match status" value="1"/>
</dbReference>
<keyword evidence="1 6" id="KW-0004">4Fe-4S</keyword>
<sequence length="441" mass="46688">MSEGRTFPDLLGDCVHCGFCLQACPTYQLWGEEMDSPRGRIRLMAGLTEGDALDPARIEHFDTCLGCMGCMTACPSGVQYDKLIEQTRARVEETTRRGPTDRVLRGLIFSLFPYPRRIRLVLPLLRLAQRTGAHGWLTRSAMLRRAFPRLTAMAALAPQVPPAAGRRRAGSATTDVSPRQGKVALLTGCVQDAFFASVNRDTVTLLAANGIEVVVPAGQGCCGSLSLHNGRDREAVGMARRLVDQIPDDVDAIITNAAGCGSTLKSYGELLADDPRRAARARGFAAKVKDITEYLGQRDAVAPLHPVPLRVAYHDACHLAHAQGVRREPRDLIGAIPGVELVEIAEPDLCCGSAGVYNILQPTASAELGARKARHVSAARPDLLVAGNPGCLMQLAGATAATGSPVATAHTVELLAAATDAGRAGALAARCTAARPADAPQ</sequence>
<dbReference type="Proteomes" id="UP001500655">
    <property type="component" value="Unassembled WGS sequence"/>
</dbReference>
<dbReference type="RefSeq" id="WP_344076421.1">
    <property type="nucleotide sequence ID" value="NZ_BAAALS010000002.1"/>
</dbReference>
<dbReference type="Pfam" id="PF13183">
    <property type="entry name" value="Fer4_8"/>
    <property type="match status" value="1"/>
</dbReference>
<keyword evidence="3" id="KW-0677">Repeat</keyword>
<dbReference type="Gene3D" id="1.10.1060.10">
    <property type="entry name" value="Alpha-helical ferredoxin"/>
    <property type="match status" value="1"/>
</dbReference>
<dbReference type="EMBL" id="BAAALS010000002">
    <property type="protein sequence ID" value="GAA1737863.1"/>
    <property type="molecule type" value="Genomic_DNA"/>
</dbReference>
<accession>A0ABP4VWL5</accession>
<dbReference type="InterPro" id="IPR009051">
    <property type="entry name" value="Helical_ferredxn"/>
</dbReference>
<dbReference type="InterPro" id="IPR017896">
    <property type="entry name" value="4Fe4S_Fe-S-bd"/>
</dbReference>
<name>A0ABP4VWL5_9ACTN</name>